<comment type="caution">
    <text evidence="1">The sequence shown here is derived from an EMBL/GenBank/DDBJ whole genome shotgun (WGS) entry which is preliminary data.</text>
</comment>
<proteinExistence type="predicted"/>
<protein>
    <submittedName>
        <fullName evidence="1">Uncharacterized protein</fullName>
    </submittedName>
</protein>
<sequence length="61" mass="6605">MIFLIIPSNIIAKAVKIADSVHNNLKPICDKKSEITPLAKRLANPKITGSNDKIVALIVIV</sequence>
<reference evidence="1" key="1">
    <citation type="submission" date="2023-03" db="EMBL/GenBank/DDBJ databases">
        <authorList>
            <person name="Shen W."/>
            <person name="Cai J."/>
        </authorList>
    </citation>
    <scope>NUCLEOTIDE SEQUENCE</scope>
    <source>
        <strain evidence="1">Y37</strain>
    </source>
</reference>
<organism evidence="1 2">
    <name type="scientific">Lactococcus lactis</name>
    <dbReference type="NCBI Taxonomy" id="1358"/>
    <lineage>
        <taxon>Bacteria</taxon>
        <taxon>Bacillati</taxon>
        <taxon>Bacillota</taxon>
        <taxon>Bacilli</taxon>
        <taxon>Lactobacillales</taxon>
        <taxon>Streptococcaceae</taxon>
        <taxon>Lactococcus</taxon>
    </lineage>
</organism>
<evidence type="ECO:0000313" key="1">
    <source>
        <dbReference type="EMBL" id="MDT2945148.1"/>
    </source>
</evidence>
<dbReference type="EMBL" id="JARQDL010000002">
    <property type="protein sequence ID" value="MDT2945148.1"/>
    <property type="molecule type" value="Genomic_DNA"/>
</dbReference>
<gene>
    <name evidence="1" type="ORF">P7I04_03730</name>
</gene>
<accession>A0A7X1SDE0</accession>
<dbReference type="AlphaFoldDB" id="A0A7X1SDE0"/>
<name>A0A7X1SDE0_9LACT</name>
<dbReference type="RefSeq" id="WP_153241783.1">
    <property type="nucleotide sequence ID" value="NZ_JARQCI010000003.1"/>
</dbReference>
<dbReference type="Proteomes" id="UP001250218">
    <property type="component" value="Unassembled WGS sequence"/>
</dbReference>
<evidence type="ECO:0000313" key="2">
    <source>
        <dbReference type="Proteomes" id="UP001250218"/>
    </source>
</evidence>